<evidence type="ECO:0000259" key="1">
    <source>
        <dbReference type="Pfam" id="PF05305"/>
    </source>
</evidence>
<keyword evidence="4" id="KW-1185">Reference proteome</keyword>
<gene>
    <name evidence="2" type="ORF">MmonteBS_02530</name>
    <name evidence="3" type="ORF">NJB18185_24620</name>
</gene>
<dbReference type="EMBL" id="BFCH01000002">
    <property type="protein sequence ID" value="GBG35881.1"/>
    <property type="molecule type" value="Genomic_DNA"/>
</dbReference>
<proteinExistence type="predicted"/>
<dbReference type="Proteomes" id="UP000245060">
    <property type="component" value="Unassembled WGS sequence"/>
</dbReference>
<dbReference type="InterPro" id="IPR007969">
    <property type="entry name" value="DUF732"/>
</dbReference>
<name>A0AA37PM04_9MYCO</name>
<evidence type="ECO:0000313" key="5">
    <source>
        <dbReference type="Proteomes" id="UP001139505"/>
    </source>
</evidence>
<feature type="domain" description="DUF732" evidence="1">
    <location>
        <begin position="6"/>
        <end position="37"/>
    </location>
</feature>
<reference evidence="4" key="2">
    <citation type="submission" date="2018-04" db="EMBL/GenBank/DDBJ databases">
        <title>Draft genome sequence of Mycobacterium montefiorense isolated from Japanese black salamander.</title>
        <authorList>
            <person name="Fukano H."/>
            <person name="Yoshida M."/>
            <person name="Shimizu A."/>
            <person name="Iwao H."/>
            <person name="Kurata O."/>
            <person name="Katayama Y."/>
            <person name="Omatsu T."/>
            <person name="Mizutani T."/>
            <person name="Wada S."/>
            <person name="Hoshino Y."/>
        </authorList>
    </citation>
    <scope>NUCLEOTIDE SEQUENCE [LARGE SCALE GENOMIC DNA]</scope>
    <source>
        <strain evidence="4">BS</strain>
    </source>
</reference>
<organism evidence="3 5">
    <name type="scientific">Mycobacterium montefiorense</name>
    <dbReference type="NCBI Taxonomy" id="154654"/>
    <lineage>
        <taxon>Bacteria</taxon>
        <taxon>Bacillati</taxon>
        <taxon>Actinomycetota</taxon>
        <taxon>Actinomycetes</taxon>
        <taxon>Mycobacteriales</taxon>
        <taxon>Mycobacteriaceae</taxon>
        <taxon>Mycobacterium</taxon>
        <taxon>Mycobacterium simiae complex</taxon>
    </lineage>
</organism>
<dbReference type="EMBL" id="BQYH01000016">
    <property type="protein sequence ID" value="GKU72690.1"/>
    <property type="molecule type" value="Genomic_DNA"/>
</dbReference>
<dbReference type="Proteomes" id="UP001139505">
    <property type="component" value="Unassembled WGS sequence"/>
</dbReference>
<comment type="caution">
    <text evidence="3">The sequence shown here is derived from an EMBL/GenBank/DDBJ whole genome shotgun (WGS) entry which is preliminary data.</text>
</comment>
<dbReference type="Pfam" id="PF05305">
    <property type="entry name" value="DUF732"/>
    <property type="match status" value="1"/>
</dbReference>
<evidence type="ECO:0000313" key="2">
    <source>
        <dbReference type="EMBL" id="GBG35881.1"/>
    </source>
</evidence>
<accession>A0AA37PM04</accession>
<evidence type="ECO:0000313" key="4">
    <source>
        <dbReference type="Proteomes" id="UP000245060"/>
    </source>
</evidence>
<evidence type="ECO:0000313" key="3">
    <source>
        <dbReference type="EMBL" id="GKU72690.1"/>
    </source>
</evidence>
<sequence length="41" mass="4701">MLDYQESAYQYLDQNSGLNDKQSAMFVAVSVQYFCPQYTPG</sequence>
<protein>
    <recommendedName>
        <fullName evidence="1">DUF732 domain-containing protein</fullName>
    </recommendedName>
</protein>
<reference evidence="3" key="4">
    <citation type="submission" date="2022-04" db="EMBL/GenBank/DDBJ databases">
        <authorList>
            <person name="Komine T."/>
            <person name="Fukano H."/>
            <person name="Wada S."/>
        </authorList>
    </citation>
    <scope>NUCLEOTIDE SEQUENCE</scope>
    <source>
        <strain evidence="3">NJB18185</strain>
    </source>
</reference>
<reference evidence="2" key="1">
    <citation type="journal article" date="2018" name="Genome Announc.">
        <title>Draft Genome Sequence of Mycobacterium montefiorense Isolated from Japanese Black Salamander (Hynobius nigrescens).</title>
        <authorList>
            <person name="Fukano H."/>
            <person name="Yoshida M."/>
            <person name="Shimizu A."/>
            <person name="Iwao H."/>
            <person name="Katayama Y."/>
            <person name="Omatsu T."/>
            <person name="Mizutani T."/>
            <person name="Kurata O."/>
            <person name="Wada S."/>
            <person name="Hoshino Y."/>
        </authorList>
    </citation>
    <scope>NUCLEOTIDE SEQUENCE</scope>
    <source>
        <strain evidence="2">BS</strain>
    </source>
</reference>
<dbReference type="AlphaFoldDB" id="A0AA37PM04"/>
<reference evidence="3" key="3">
    <citation type="journal article" date="2022" name="Microbiol. Resour. Announc.">
        <title>Draft Genome Sequences of Eight Mycobacterium montefiorense Strains Isolated from Salamanders in Captivity.</title>
        <authorList>
            <person name="Komine T."/>
            <person name="Ihara H."/>
            <person name="Fukano H."/>
            <person name="Hoshino Y."/>
            <person name="Kurata O."/>
            <person name="Wada S."/>
        </authorList>
    </citation>
    <scope>NUCLEOTIDE SEQUENCE</scope>
    <source>
        <strain evidence="3">NJB18185</strain>
    </source>
</reference>